<reference evidence="2" key="1">
    <citation type="submission" date="2014-12" db="EMBL/GenBank/DDBJ databases">
        <title>Insight into the proteome of Arion vulgaris.</title>
        <authorList>
            <person name="Aradska J."/>
            <person name="Bulat T."/>
            <person name="Smidak R."/>
            <person name="Sarate P."/>
            <person name="Gangsoo J."/>
            <person name="Sialana F."/>
            <person name="Bilban M."/>
            <person name="Lubec G."/>
        </authorList>
    </citation>
    <scope>NUCLEOTIDE SEQUENCE</scope>
    <source>
        <tissue evidence="2">Skin</tissue>
    </source>
</reference>
<feature type="coiled-coil region" evidence="1">
    <location>
        <begin position="62"/>
        <end position="114"/>
    </location>
</feature>
<evidence type="ECO:0000313" key="2">
    <source>
        <dbReference type="EMBL" id="CEK73219.1"/>
    </source>
</evidence>
<feature type="non-terminal residue" evidence="2">
    <location>
        <position position="1"/>
    </location>
</feature>
<accession>A0A0B6ZX66</accession>
<gene>
    <name evidence="2" type="primary">ORF85804</name>
</gene>
<protein>
    <submittedName>
        <fullName evidence="2">Uncharacterized protein</fullName>
    </submittedName>
</protein>
<organism evidence="2">
    <name type="scientific">Arion vulgaris</name>
    <dbReference type="NCBI Taxonomy" id="1028688"/>
    <lineage>
        <taxon>Eukaryota</taxon>
        <taxon>Metazoa</taxon>
        <taxon>Spiralia</taxon>
        <taxon>Lophotrochozoa</taxon>
        <taxon>Mollusca</taxon>
        <taxon>Gastropoda</taxon>
        <taxon>Heterobranchia</taxon>
        <taxon>Euthyneura</taxon>
        <taxon>Panpulmonata</taxon>
        <taxon>Eupulmonata</taxon>
        <taxon>Stylommatophora</taxon>
        <taxon>Helicina</taxon>
        <taxon>Arionoidea</taxon>
        <taxon>Arionidae</taxon>
        <taxon>Arion</taxon>
    </lineage>
</organism>
<name>A0A0B6ZX66_9EUPU</name>
<dbReference type="EMBL" id="HACG01026354">
    <property type="protein sequence ID" value="CEK73219.1"/>
    <property type="molecule type" value="Transcribed_RNA"/>
</dbReference>
<proteinExistence type="predicted"/>
<feature type="non-terminal residue" evidence="2">
    <location>
        <position position="125"/>
    </location>
</feature>
<keyword evidence="1" id="KW-0175">Coiled coil</keyword>
<sequence>EIENCQMNLDSLTKERNSLTETIITLQNGVGESKKNDADSDINISTENGKLEMDLKTGNSERERLLERISLLERSVEDNEKEGSTVLAEKLEQIDRLCQDLKIANSKLKDYEASMSTEFSLDVIQ</sequence>
<evidence type="ECO:0000256" key="1">
    <source>
        <dbReference type="SAM" id="Coils"/>
    </source>
</evidence>
<dbReference type="AlphaFoldDB" id="A0A0B6ZX66"/>